<dbReference type="Pfam" id="PF00046">
    <property type="entry name" value="Homeodomain"/>
    <property type="match status" value="1"/>
</dbReference>
<protein>
    <recommendedName>
        <fullName evidence="4">Homeobox protein prophet of Pit-1</fullName>
    </recommendedName>
    <alternativeName>
        <fullName evidence="8">Pituitary-specific homeodomain factor</fullName>
    </alternativeName>
</protein>
<dbReference type="GO" id="GO:0000981">
    <property type="term" value="F:DNA-binding transcription factor activity, RNA polymerase II-specific"/>
    <property type="evidence" value="ECO:0007669"/>
    <property type="project" value="InterPro"/>
</dbReference>
<evidence type="ECO:0000313" key="14">
    <source>
        <dbReference type="Proteomes" id="UP000700334"/>
    </source>
</evidence>
<evidence type="ECO:0000256" key="11">
    <source>
        <dbReference type="SAM" id="MobiDB-lite"/>
    </source>
</evidence>
<gene>
    <name evidence="13" type="ORF">J0S82_003425</name>
</gene>
<evidence type="ECO:0000256" key="1">
    <source>
        <dbReference type="ARBA" id="ARBA00002030"/>
    </source>
</evidence>
<feature type="domain" description="Homeobox" evidence="12">
    <location>
        <begin position="86"/>
        <end position="146"/>
    </location>
</feature>
<dbReference type="OrthoDB" id="6159439at2759"/>
<comment type="function">
    <text evidence="1">Possibly involved in the ontogenesis of pituitary gonadotropes, as well as somatotropes, lactotropes and caudomedial thyrotropes.</text>
</comment>
<proteinExistence type="inferred from homology"/>
<sequence length="245" mass="27255">MEAEGRCEQGKQKKGQVCSSLWSDSYSATGTLTSMVAFGSRLCGGYNQQQPLRSPPSSDVSTLSLRSFSGVGIGRPRLSPQGVRPHSRRRHRTTFSPGQLEQLESAFGRNQYPDIWAREVLAQDTGLSEARIQVWFQNRRAKQRKQERTLLQPLAHLSSATFSGFLPETPACPYSYPTPPPSMTCFPQPYNHALPSQPSTTSSFVRPHQSEDWYSTLHPNSAGHLPCPPPPPMLPLTLEPPKPWN</sequence>
<comment type="similarity">
    <text evidence="3">Belongs to the paired homeobox family.</text>
</comment>
<dbReference type="SUPFAM" id="SSF46689">
    <property type="entry name" value="Homeodomain-like"/>
    <property type="match status" value="1"/>
</dbReference>
<keyword evidence="6 9" id="KW-0371">Homeobox</keyword>
<evidence type="ECO:0000256" key="5">
    <source>
        <dbReference type="ARBA" id="ARBA00023125"/>
    </source>
</evidence>
<dbReference type="SMART" id="SM00389">
    <property type="entry name" value="HOX"/>
    <property type="match status" value="1"/>
</dbReference>
<evidence type="ECO:0000256" key="7">
    <source>
        <dbReference type="ARBA" id="ARBA00023242"/>
    </source>
</evidence>
<evidence type="ECO:0000256" key="10">
    <source>
        <dbReference type="RuleBase" id="RU000682"/>
    </source>
</evidence>
<accession>A0A8J6AEY1</accession>
<comment type="subcellular location">
    <subcellularLocation>
        <location evidence="2 9 10">Nucleus</location>
    </subcellularLocation>
</comment>
<feature type="region of interest" description="Disordered" evidence="11">
    <location>
        <begin position="196"/>
        <end position="245"/>
    </location>
</feature>
<evidence type="ECO:0000256" key="6">
    <source>
        <dbReference type="ARBA" id="ARBA00023155"/>
    </source>
</evidence>
<dbReference type="GO" id="GO:0021983">
    <property type="term" value="P:pituitary gland development"/>
    <property type="evidence" value="ECO:0007669"/>
    <property type="project" value="InterPro"/>
</dbReference>
<evidence type="ECO:0000256" key="3">
    <source>
        <dbReference type="ARBA" id="ARBA00005733"/>
    </source>
</evidence>
<dbReference type="Proteomes" id="UP000700334">
    <property type="component" value="Unassembled WGS sequence"/>
</dbReference>
<dbReference type="CDD" id="cd00086">
    <property type="entry name" value="homeodomain"/>
    <property type="match status" value="1"/>
</dbReference>
<dbReference type="FunFam" id="1.10.10.60:FF:000679">
    <property type="entry name" value="Homeobox protein aristaless"/>
    <property type="match status" value="1"/>
</dbReference>
<dbReference type="AlphaFoldDB" id="A0A8J6AEY1"/>
<evidence type="ECO:0000256" key="8">
    <source>
        <dbReference type="ARBA" id="ARBA00030888"/>
    </source>
</evidence>
<feature type="compositionally biased region" description="Pro residues" evidence="11">
    <location>
        <begin position="226"/>
        <end position="245"/>
    </location>
</feature>
<comment type="caution">
    <text evidence="13">The sequence shown here is derived from an EMBL/GenBank/DDBJ whole genome shotgun (WGS) entry which is preliminary data.</text>
</comment>
<keyword evidence="5 9" id="KW-0238">DNA-binding</keyword>
<dbReference type="Gene3D" id="1.10.10.60">
    <property type="entry name" value="Homeodomain-like"/>
    <property type="match status" value="1"/>
</dbReference>
<dbReference type="InterPro" id="IPR009057">
    <property type="entry name" value="Homeodomain-like_sf"/>
</dbReference>
<organism evidence="13 14">
    <name type="scientific">Galemys pyrenaicus</name>
    <name type="common">Iberian desman</name>
    <name type="synonym">Pyrenean desman</name>
    <dbReference type="NCBI Taxonomy" id="202257"/>
    <lineage>
        <taxon>Eukaryota</taxon>
        <taxon>Metazoa</taxon>
        <taxon>Chordata</taxon>
        <taxon>Craniata</taxon>
        <taxon>Vertebrata</taxon>
        <taxon>Euteleostomi</taxon>
        <taxon>Mammalia</taxon>
        <taxon>Eutheria</taxon>
        <taxon>Laurasiatheria</taxon>
        <taxon>Eulipotyphla</taxon>
        <taxon>Talpidae</taxon>
        <taxon>Galemys</taxon>
    </lineage>
</organism>
<dbReference type="PANTHER" id="PTHR47409">
    <property type="entry name" value="HOMEOBOX PROTEIN PROPHET OF PIT-1"/>
    <property type="match status" value="1"/>
</dbReference>
<dbReference type="InterPro" id="IPR001356">
    <property type="entry name" value="HD"/>
</dbReference>
<dbReference type="GO" id="GO:0005667">
    <property type="term" value="C:transcription regulator complex"/>
    <property type="evidence" value="ECO:0007669"/>
    <property type="project" value="TreeGrafter"/>
</dbReference>
<dbReference type="PROSITE" id="PS00027">
    <property type="entry name" value="HOMEOBOX_1"/>
    <property type="match status" value="1"/>
</dbReference>
<keyword evidence="7 9" id="KW-0539">Nucleus</keyword>
<name>A0A8J6AEY1_GALPY</name>
<dbReference type="PROSITE" id="PS50071">
    <property type="entry name" value="HOMEOBOX_2"/>
    <property type="match status" value="1"/>
</dbReference>
<evidence type="ECO:0000313" key="13">
    <source>
        <dbReference type="EMBL" id="KAG8510124.1"/>
    </source>
</evidence>
<dbReference type="GO" id="GO:0000978">
    <property type="term" value="F:RNA polymerase II cis-regulatory region sequence-specific DNA binding"/>
    <property type="evidence" value="ECO:0007669"/>
    <property type="project" value="TreeGrafter"/>
</dbReference>
<feature type="DNA-binding region" description="Homeobox" evidence="9">
    <location>
        <begin position="88"/>
        <end position="147"/>
    </location>
</feature>
<evidence type="ECO:0000259" key="12">
    <source>
        <dbReference type="PROSITE" id="PS50071"/>
    </source>
</evidence>
<dbReference type="EMBL" id="JAGFMF010011906">
    <property type="protein sequence ID" value="KAG8510124.1"/>
    <property type="molecule type" value="Genomic_DNA"/>
</dbReference>
<feature type="region of interest" description="Disordered" evidence="11">
    <location>
        <begin position="74"/>
        <end position="93"/>
    </location>
</feature>
<evidence type="ECO:0000256" key="9">
    <source>
        <dbReference type="PROSITE-ProRule" id="PRU00108"/>
    </source>
</evidence>
<dbReference type="InterPro" id="IPR042412">
    <property type="entry name" value="PROP1"/>
</dbReference>
<dbReference type="InterPro" id="IPR017970">
    <property type="entry name" value="Homeobox_CS"/>
</dbReference>
<dbReference type="GO" id="GO:0005634">
    <property type="term" value="C:nucleus"/>
    <property type="evidence" value="ECO:0007669"/>
    <property type="project" value="UniProtKB-SubCell"/>
</dbReference>
<keyword evidence="14" id="KW-1185">Reference proteome</keyword>
<dbReference type="PANTHER" id="PTHR47409:SF1">
    <property type="entry name" value="HOMEOBOX PROTEIN PROPHET OF PIT-1"/>
    <property type="match status" value="1"/>
</dbReference>
<evidence type="ECO:0000256" key="4">
    <source>
        <dbReference type="ARBA" id="ARBA00019432"/>
    </source>
</evidence>
<evidence type="ECO:0000256" key="2">
    <source>
        <dbReference type="ARBA" id="ARBA00004123"/>
    </source>
</evidence>
<reference evidence="13" key="1">
    <citation type="journal article" date="2021" name="Evol. Appl.">
        <title>The genome of the Pyrenean desman and the effects of bottlenecks and inbreeding on the genomic landscape of an endangered species.</title>
        <authorList>
            <person name="Escoda L."/>
            <person name="Castresana J."/>
        </authorList>
    </citation>
    <scope>NUCLEOTIDE SEQUENCE</scope>
    <source>
        <strain evidence="13">IBE-C5619</strain>
    </source>
</reference>